<sequence length="152" mass="17385">MTIPSTIDSRHAVFGSLFLLSTKLEAIGNDFLDELTVKQWFFLAVLTTFFKEPPTVGQLAAQMGNSHQNVKQLALRLEEKGFIDIRKDTSDRRVLRIVPLEKAQEYEKLHHAKNEIFLKTLFEGFSSTELKKLQDGLASLYENLLQMQGENK</sequence>
<dbReference type="Gene3D" id="1.10.10.10">
    <property type="entry name" value="Winged helix-like DNA-binding domain superfamily/Winged helix DNA-binding domain"/>
    <property type="match status" value="1"/>
</dbReference>
<reference evidence="2 3" key="1">
    <citation type="submission" date="2015-04" db="EMBL/GenBank/DDBJ databases">
        <title>Draft genome sequence of bacteremic isolate Catabacter hongkongensis type strain HKU16T.</title>
        <authorList>
            <person name="Lau S.K."/>
            <person name="Teng J.L."/>
            <person name="Huang Y."/>
            <person name="Curreem S.O."/>
            <person name="Tsui S.K."/>
            <person name="Woo P.C."/>
        </authorList>
    </citation>
    <scope>NUCLEOTIDE SEQUENCE [LARGE SCALE GENOMIC DNA]</scope>
    <source>
        <strain evidence="2 3">HKU16</strain>
    </source>
</reference>
<evidence type="ECO:0000313" key="3">
    <source>
        <dbReference type="Proteomes" id="UP000034076"/>
    </source>
</evidence>
<proteinExistence type="predicted"/>
<dbReference type="InterPro" id="IPR000835">
    <property type="entry name" value="HTH_MarR-typ"/>
</dbReference>
<dbReference type="InterPro" id="IPR039422">
    <property type="entry name" value="MarR/SlyA-like"/>
</dbReference>
<feature type="domain" description="HTH marR-type" evidence="1">
    <location>
        <begin position="10"/>
        <end position="142"/>
    </location>
</feature>
<accession>A0A0M2NG23</accession>
<evidence type="ECO:0000313" key="2">
    <source>
        <dbReference type="EMBL" id="KKI49387.1"/>
    </source>
</evidence>
<gene>
    <name evidence="2" type="ORF">CHK_2965</name>
</gene>
<dbReference type="EMBL" id="LAYJ01000133">
    <property type="protein sequence ID" value="KKI49387.1"/>
    <property type="molecule type" value="Genomic_DNA"/>
</dbReference>
<dbReference type="GO" id="GO:0003700">
    <property type="term" value="F:DNA-binding transcription factor activity"/>
    <property type="evidence" value="ECO:0007669"/>
    <property type="project" value="InterPro"/>
</dbReference>
<dbReference type="RefSeq" id="WP_046444742.1">
    <property type="nucleotide sequence ID" value="NZ_CAUERS010000058.1"/>
</dbReference>
<dbReference type="OrthoDB" id="1755545at2"/>
<name>A0A0M2NG23_9FIRM</name>
<dbReference type="AlphaFoldDB" id="A0A0M2NG23"/>
<organism evidence="2 3">
    <name type="scientific">Christensenella hongkongensis</name>
    <dbReference type="NCBI Taxonomy" id="270498"/>
    <lineage>
        <taxon>Bacteria</taxon>
        <taxon>Bacillati</taxon>
        <taxon>Bacillota</taxon>
        <taxon>Clostridia</taxon>
        <taxon>Christensenellales</taxon>
        <taxon>Christensenellaceae</taxon>
        <taxon>Christensenella</taxon>
    </lineage>
</organism>
<dbReference type="STRING" id="270498.CHK_2965"/>
<dbReference type="PANTHER" id="PTHR33164">
    <property type="entry name" value="TRANSCRIPTIONAL REGULATOR, MARR FAMILY"/>
    <property type="match status" value="1"/>
</dbReference>
<dbReference type="PROSITE" id="PS50995">
    <property type="entry name" value="HTH_MARR_2"/>
    <property type="match status" value="1"/>
</dbReference>
<dbReference type="SUPFAM" id="SSF46785">
    <property type="entry name" value="Winged helix' DNA-binding domain"/>
    <property type="match status" value="1"/>
</dbReference>
<dbReference type="GO" id="GO:0006950">
    <property type="term" value="P:response to stress"/>
    <property type="evidence" value="ECO:0007669"/>
    <property type="project" value="TreeGrafter"/>
</dbReference>
<comment type="caution">
    <text evidence="2">The sequence shown here is derived from an EMBL/GenBank/DDBJ whole genome shotgun (WGS) entry which is preliminary data.</text>
</comment>
<evidence type="ECO:0000259" key="1">
    <source>
        <dbReference type="PROSITE" id="PS50995"/>
    </source>
</evidence>
<dbReference type="Pfam" id="PF12802">
    <property type="entry name" value="MarR_2"/>
    <property type="match status" value="1"/>
</dbReference>
<keyword evidence="3" id="KW-1185">Reference proteome</keyword>
<protein>
    <submittedName>
        <fullName evidence="2">Transcriptional regulator, MarR family</fullName>
    </submittedName>
</protein>
<dbReference type="Proteomes" id="UP000034076">
    <property type="component" value="Unassembled WGS sequence"/>
</dbReference>
<dbReference type="SMART" id="SM00347">
    <property type="entry name" value="HTH_MARR"/>
    <property type="match status" value="1"/>
</dbReference>
<dbReference type="InterPro" id="IPR036390">
    <property type="entry name" value="WH_DNA-bd_sf"/>
</dbReference>
<dbReference type="InterPro" id="IPR036388">
    <property type="entry name" value="WH-like_DNA-bd_sf"/>
</dbReference>
<dbReference type="PANTHER" id="PTHR33164:SF58">
    <property type="entry name" value="DNA-BINDING TRANSCRIPTIONAL REPRESSOR SCOC"/>
    <property type="match status" value="1"/>
</dbReference>